<keyword evidence="16" id="KW-0675">Receptor</keyword>
<keyword evidence="12" id="KW-0418">Kinase</keyword>
<keyword evidence="5" id="KW-0597">Phosphoprotein</keyword>
<evidence type="ECO:0000256" key="3">
    <source>
        <dbReference type="ARBA" id="ARBA00021740"/>
    </source>
</evidence>
<dbReference type="InterPro" id="IPR001610">
    <property type="entry name" value="PAC"/>
</dbReference>
<dbReference type="CDD" id="cd00130">
    <property type="entry name" value="PAS"/>
    <property type="match status" value="1"/>
</dbReference>
<keyword evidence="14" id="KW-0157">Chromophore</keyword>
<reference evidence="19 20" key="1">
    <citation type="submission" date="2021-08" db="EMBL/GenBank/DDBJ databases">
        <title>Devosia salina sp. nov., isolated from the South China Sea sediment.</title>
        <authorList>
            <person name="Zhou Z."/>
        </authorList>
    </citation>
    <scope>NUCLEOTIDE SEQUENCE [LARGE SCALE GENOMIC DNA]</scope>
    <source>
        <strain evidence="19 20">SCS-3</strain>
    </source>
</reference>
<evidence type="ECO:0000256" key="6">
    <source>
        <dbReference type="ARBA" id="ARBA00022606"/>
    </source>
</evidence>
<dbReference type="Proteomes" id="UP000825799">
    <property type="component" value="Chromosome"/>
</dbReference>
<dbReference type="SUPFAM" id="SSF55785">
    <property type="entry name" value="PYP-like sensor domain (PAS domain)"/>
    <property type="match status" value="2"/>
</dbReference>
<evidence type="ECO:0000256" key="17">
    <source>
        <dbReference type="SAM" id="Coils"/>
    </source>
</evidence>
<evidence type="ECO:0000256" key="2">
    <source>
        <dbReference type="ARBA" id="ARBA00012438"/>
    </source>
</evidence>
<dbReference type="PANTHER" id="PTHR41523">
    <property type="entry name" value="TWO-COMPONENT SYSTEM SENSOR PROTEIN"/>
    <property type="match status" value="1"/>
</dbReference>
<keyword evidence="7" id="KW-0285">Flavoprotein</keyword>
<evidence type="ECO:0000256" key="11">
    <source>
        <dbReference type="ARBA" id="ARBA00022741"/>
    </source>
</evidence>
<dbReference type="PANTHER" id="PTHR41523:SF8">
    <property type="entry name" value="ETHYLENE RESPONSE SENSOR PROTEIN"/>
    <property type="match status" value="1"/>
</dbReference>
<dbReference type="EMBL" id="CP080590">
    <property type="protein sequence ID" value="QYO77803.1"/>
    <property type="molecule type" value="Genomic_DNA"/>
</dbReference>
<evidence type="ECO:0000256" key="16">
    <source>
        <dbReference type="ARBA" id="ARBA00023170"/>
    </source>
</evidence>
<evidence type="ECO:0000256" key="9">
    <source>
        <dbReference type="ARBA" id="ARBA00022679"/>
    </source>
</evidence>
<evidence type="ECO:0000256" key="5">
    <source>
        <dbReference type="ARBA" id="ARBA00022553"/>
    </source>
</evidence>
<keyword evidence="11" id="KW-0547">Nucleotide-binding</keyword>
<keyword evidence="6" id="KW-0716">Sensory transduction</keyword>
<dbReference type="InterPro" id="IPR013655">
    <property type="entry name" value="PAS_fold_3"/>
</dbReference>
<accession>A0ABX8WGB7</accession>
<evidence type="ECO:0000256" key="7">
    <source>
        <dbReference type="ARBA" id="ARBA00022630"/>
    </source>
</evidence>
<feature type="domain" description="PAC" evidence="18">
    <location>
        <begin position="194"/>
        <end position="247"/>
    </location>
</feature>
<dbReference type="InterPro" id="IPR011102">
    <property type="entry name" value="Sig_transdc_His_kinase_HWE"/>
</dbReference>
<dbReference type="InterPro" id="IPR013656">
    <property type="entry name" value="PAS_4"/>
</dbReference>
<keyword evidence="4" id="KW-0600">Photoreceptor protein</keyword>
<dbReference type="InterPro" id="IPR000700">
    <property type="entry name" value="PAS-assoc_C"/>
</dbReference>
<sequence>MAEDSPAMLWRGDASGRCVYLNGRMRAFWGLTIDQCGTFDWATSLLEEDHEAVFGPFGQGMSSQQPFECEGRYRRADGQVRILRTRATPYTDDQGRFAGMIGVNEDMTELREAERSLEQAVAKLQETTDHHRAVADRLSLATAISGLAMSEHDRDLRYTWAHNVMGDPIGRTPSQAFGEEVGREIEDILRRGLSEPQSRELPLVLDGNAVWLAVQTVPLSRPDGAAGVVASAMDITPRKRNEQKLEVLARELSHRVKNVFALVQAIVRQSARSGGVSDSFLATLDARLVSLARAQDALLATDAENAVLFELLAAQVSHLSGVRLEGPASTIIPALAAPYVALAVHELGTNATKYGSLSQPEGWVQLSWTESDDGYVSLTWREHGGPVGKAQSGNGFGTQLLTRLFSGATMGEAELSFTDKGLLWQARVPLNAS</sequence>
<name>A0ABX8WGB7_9HYPH</name>
<dbReference type="SMART" id="SM00086">
    <property type="entry name" value="PAC"/>
    <property type="match status" value="1"/>
</dbReference>
<evidence type="ECO:0000256" key="12">
    <source>
        <dbReference type="ARBA" id="ARBA00022777"/>
    </source>
</evidence>
<dbReference type="Gene3D" id="3.30.450.20">
    <property type="entry name" value="PAS domain"/>
    <property type="match status" value="2"/>
</dbReference>
<evidence type="ECO:0000256" key="8">
    <source>
        <dbReference type="ARBA" id="ARBA00022643"/>
    </source>
</evidence>
<evidence type="ECO:0000256" key="15">
    <source>
        <dbReference type="ARBA" id="ARBA00023026"/>
    </source>
</evidence>
<proteinExistence type="predicted"/>
<keyword evidence="20" id="KW-1185">Reference proteome</keyword>
<keyword evidence="9" id="KW-0808">Transferase</keyword>
<evidence type="ECO:0000256" key="1">
    <source>
        <dbReference type="ARBA" id="ARBA00000085"/>
    </source>
</evidence>
<keyword evidence="15" id="KW-0843">Virulence</keyword>
<keyword evidence="10" id="KW-0677">Repeat</keyword>
<feature type="domain" description="PAC" evidence="18">
    <location>
        <begin position="67"/>
        <end position="119"/>
    </location>
</feature>
<feature type="coiled-coil region" evidence="17">
    <location>
        <begin position="103"/>
        <end position="130"/>
    </location>
</feature>
<evidence type="ECO:0000256" key="14">
    <source>
        <dbReference type="ARBA" id="ARBA00022991"/>
    </source>
</evidence>
<dbReference type="Gene3D" id="3.30.565.10">
    <property type="entry name" value="Histidine kinase-like ATPase, C-terminal domain"/>
    <property type="match status" value="1"/>
</dbReference>
<dbReference type="InterPro" id="IPR036890">
    <property type="entry name" value="HATPase_C_sf"/>
</dbReference>
<dbReference type="Pfam" id="PF08448">
    <property type="entry name" value="PAS_4"/>
    <property type="match status" value="1"/>
</dbReference>
<protein>
    <recommendedName>
        <fullName evidence="3">Blue-light-activated histidine kinase</fullName>
        <ecNumber evidence="2">2.7.13.3</ecNumber>
    </recommendedName>
</protein>
<keyword evidence="8" id="KW-0288">FMN</keyword>
<dbReference type="SMART" id="SM00911">
    <property type="entry name" value="HWE_HK"/>
    <property type="match status" value="1"/>
</dbReference>
<dbReference type="RefSeq" id="WP_220306257.1">
    <property type="nucleotide sequence ID" value="NZ_CP080590.1"/>
</dbReference>
<dbReference type="EC" id="2.7.13.3" evidence="2"/>
<comment type="catalytic activity">
    <reaction evidence="1">
        <text>ATP + protein L-histidine = ADP + protein N-phospho-L-histidine.</text>
        <dbReference type="EC" id="2.7.13.3"/>
    </reaction>
</comment>
<dbReference type="PROSITE" id="PS50113">
    <property type="entry name" value="PAC"/>
    <property type="match status" value="2"/>
</dbReference>
<keyword evidence="13" id="KW-0067">ATP-binding</keyword>
<organism evidence="19 20">
    <name type="scientific">Devosia salina</name>
    <dbReference type="NCBI Taxonomy" id="2860336"/>
    <lineage>
        <taxon>Bacteria</taxon>
        <taxon>Pseudomonadati</taxon>
        <taxon>Pseudomonadota</taxon>
        <taxon>Alphaproteobacteria</taxon>
        <taxon>Hyphomicrobiales</taxon>
        <taxon>Devosiaceae</taxon>
        <taxon>Devosia</taxon>
    </lineage>
</organism>
<evidence type="ECO:0000256" key="13">
    <source>
        <dbReference type="ARBA" id="ARBA00022840"/>
    </source>
</evidence>
<dbReference type="InterPro" id="IPR035965">
    <property type="entry name" value="PAS-like_dom_sf"/>
</dbReference>
<evidence type="ECO:0000313" key="20">
    <source>
        <dbReference type="Proteomes" id="UP000825799"/>
    </source>
</evidence>
<evidence type="ECO:0000259" key="18">
    <source>
        <dbReference type="PROSITE" id="PS50113"/>
    </source>
</evidence>
<dbReference type="NCBIfam" id="TIGR00229">
    <property type="entry name" value="sensory_box"/>
    <property type="match status" value="1"/>
</dbReference>
<evidence type="ECO:0000256" key="4">
    <source>
        <dbReference type="ARBA" id="ARBA00022543"/>
    </source>
</evidence>
<evidence type="ECO:0000256" key="10">
    <source>
        <dbReference type="ARBA" id="ARBA00022737"/>
    </source>
</evidence>
<dbReference type="InterPro" id="IPR000014">
    <property type="entry name" value="PAS"/>
</dbReference>
<keyword evidence="17" id="KW-0175">Coiled coil</keyword>
<evidence type="ECO:0000313" key="19">
    <source>
        <dbReference type="EMBL" id="QYO77803.1"/>
    </source>
</evidence>
<dbReference type="Pfam" id="PF08447">
    <property type="entry name" value="PAS_3"/>
    <property type="match status" value="1"/>
</dbReference>
<gene>
    <name evidence="19" type="ORF">K1X15_04330</name>
</gene>
<dbReference type="Pfam" id="PF07536">
    <property type="entry name" value="HWE_HK"/>
    <property type="match status" value="1"/>
</dbReference>